<keyword evidence="2" id="KW-1133">Transmembrane helix</keyword>
<dbReference type="KEGG" id="vg:80514218"/>
<proteinExistence type="predicted"/>
<dbReference type="Proteomes" id="UP000240461">
    <property type="component" value="Segment"/>
</dbReference>
<sequence>MGNYISFKKEFGLILVGAIIFTASYLWKDLLLEIEEKYFPKGYGLMWRSIYTILVTVILVLVAIHLKNQFGLVNKDSKDPKDKSIEFDDSPIRDGSSGTPDISNEPTDLSVETS</sequence>
<feature type="transmembrane region" description="Helical" evidence="2">
    <location>
        <begin position="12"/>
        <end position="27"/>
    </location>
</feature>
<accession>A0A0G2Y3N8</accession>
<keyword evidence="4" id="KW-1185">Reference proteome</keyword>
<feature type="region of interest" description="Disordered" evidence="1">
    <location>
        <begin position="73"/>
        <end position="114"/>
    </location>
</feature>
<keyword evidence="2" id="KW-0472">Membrane</keyword>
<feature type="compositionally biased region" description="Basic and acidic residues" evidence="1">
    <location>
        <begin position="75"/>
        <end position="92"/>
    </location>
</feature>
<protein>
    <submittedName>
        <fullName evidence="3">Uncharacterized protein</fullName>
    </submittedName>
</protein>
<reference evidence="3 4" key="1">
    <citation type="submission" date="2014-10" db="EMBL/GenBank/DDBJ databases">
        <title>Pan-genome analysis of Brazilian lineage A amoebal mimiviruses.</title>
        <authorList>
            <person name="Assis F.L."/>
            <person name="Abrahao J.S."/>
            <person name="Kroon E.G."/>
            <person name="Dornas F.P."/>
            <person name="Andrade K.R."/>
            <person name="Borato P.V.M."/>
            <person name="Pilotto M.R."/>
            <person name="Benamar S."/>
            <person name="LaScola B."/>
            <person name="Colson P."/>
        </authorList>
    </citation>
    <scope>NUCLEOTIDE SEQUENCE [LARGE SCALE GENOMIC DNA]</scope>
    <source>
        <strain evidence="3 4">Kroon</strain>
    </source>
</reference>
<organism evidence="3 4">
    <name type="scientific">Acanthamoeba polyphaga mimivirus Kroon</name>
    <dbReference type="NCBI Taxonomy" id="3069720"/>
    <lineage>
        <taxon>Viruses</taxon>
        <taxon>Varidnaviria</taxon>
        <taxon>Bamfordvirae</taxon>
        <taxon>Nucleocytoviricota</taxon>
        <taxon>Megaviricetes</taxon>
        <taxon>Imitervirales</taxon>
        <taxon>Mimiviridae</taxon>
        <taxon>Megamimivirinae</taxon>
        <taxon>Mimivirus</taxon>
        <taxon>Mimivirus lagoaense</taxon>
    </lineage>
</organism>
<evidence type="ECO:0000256" key="1">
    <source>
        <dbReference type="SAM" id="MobiDB-lite"/>
    </source>
</evidence>
<evidence type="ECO:0000256" key="2">
    <source>
        <dbReference type="SAM" id="Phobius"/>
    </source>
</evidence>
<keyword evidence="2" id="KW-0812">Transmembrane</keyword>
<feature type="transmembrane region" description="Helical" evidence="2">
    <location>
        <begin position="47"/>
        <end position="66"/>
    </location>
</feature>
<evidence type="ECO:0000313" key="3">
    <source>
        <dbReference type="EMBL" id="AKI80420.1"/>
    </source>
</evidence>
<name>A0A0G2Y3N8_9VIRU</name>
<dbReference type="EMBL" id="KM982402">
    <property type="protein sequence ID" value="AKI80420.1"/>
    <property type="molecule type" value="Genomic_DNA"/>
</dbReference>
<evidence type="ECO:0000313" key="4">
    <source>
        <dbReference type="Proteomes" id="UP000240461"/>
    </source>
</evidence>
<feature type="compositionally biased region" description="Polar residues" evidence="1">
    <location>
        <begin position="96"/>
        <end position="114"/>
    </location>
</feature>